<sequence>MDNAKKSVDRFTPPVKGCQFCDHAPGLAVLPVRYAVVGPEDKVGAPTLSGNFKIENAPAQLGGGAQYTLRTMRPGFLYVFHEALQLWESYLVVNGGHLWKIIPERPAPPRSPDEFFCSMGIGHGYTSMYFTIPDAKNATTVWYAYSHVQWTQAQLDENKSRADVRRQHMQSLNVQTWLASHKAPHAARVTELSQHVASYAMPPEAQDKAFQYLSAPPRTKAGNRLDLIGLNAGAILSETMERVSPGDALMLAFEDPKGIIKDLAALTSDKMHASAVNSVIWDKTTDFLLDRLQANLEAQVIQQMTREEQDRRTETDAEGRLGYELLSAMFAYEKTKARWAREDAEREATRQKRESDAKTAAWKPYADVLDNSKRHRNHTARLKTLNETVLAPIAQSHSQWLTSGQFTSYMTHRHDRMDLAHGYHYNEALTRCIEGALDTVECRKVIKRWYEDANPQRDSNLLARALYLNYQPAINTVADATDAAYGAMLAVFRSGLDAMDGLLDRGLSLTAAVTKLNLVPRLAWVLSDEIIPALANKLGSKTASMYIHGLSLFGGVRIVNADRSVMQLRASTLDDLKAQNTKLYGQLGRSQRREEAVAFARQAQRMARNARLVWFDPKDLAKTTGLGALELRTTADVPGVKHVKAALGSPHVNIGAIACILQGVAVYHATQSFRAAGEFDEAEKGTKLMGGLVTMVGTLAEQAGVAVSKAPTHPLVARTMRATPQEAWVTKGEKLALKGRWIGFAGATVAVGWDGYHSVDEYMKGNRLVALLYGASSISGLAAATIPLATENFLPFLFGAPVWPALVILLGVNVGLAMLDDPATLKWVQKCRFAKRPDPDKYHSMEAEWKEFVQLGIQVKDEGMQ</sequence>
<feature type="transmembrane region" description="Helical" evidence="2">
    <location>
        <begin position="768"/>
        <end position="790"/>
    </location>
</feature>
<organism evidence="4 5">
    <name type="scientific">Ralstonia wenshanensis</name>
    <dbReference type="NCBI Taxonomy" id="2842456"/>
    <lineage>
        <taxon>Bacteria</taxon>
        <taxon>Pseudomonadati</taxon>
        <taxon>Pseudomonadota</taxon>
        <taxon>Betaproteobacteria</taxon>
        <taxon>Burkholderiales</taxon>
        <taxon>Burkholderiaceae</taxon>
        <taxon>Ralstonia</taxon>
    </lineage>
</organism>
<keyword evidence="2" id="KW-0812">Transmembrane</keyword>
<keyword evidence="2" id="KW-1133">Transmembrane helix</keyword>
<accession>A0AAD2EKV1</accession>
<dbReference type="InterPro" id="IPR046864">
    <property type="entry name" value="VasX_N"/>
</dbReference>
<comment type="caution">
    <text evidence="4">The sequence shown here is derived from an EMBL/GenBank/DDBJ whole genome shotgun (WGS) entry which is preliminary data.</text>
</comment>
<feature type="coiled-coil region" evidence="1">
    <location>
        <begin position="334"/>
        <end position="361"/>
    </location>
</feature>
<gene>
    <name evidence="4" type="ORF">LMG18091_01556</name>
</gene>
<dbReference type="Pfam" id="PF20249">
    <property type="entry name" value="VasX_N"/>
    <property type="match status" value="1"/>
</dbReference>
<evidence type="ECO:0000256" key="1">
    <source>
        <dbReference type="SAM" id="Coils"/>
    </source>
</evidence>
<proteinExistence type="predicted"/>
<feature type="domain" description="Toxin VasX N-terminal region" evidence="3">
    <location>
        <begin position="18"/>
        <end position="178"/>
    </location>
</feature>
<dbReference type="EMBL" id="CATWAF010000002">
    <property type="protein sequence ID" value="CAJ0692095.1"/>
    <property type="molecule type" value="Genomic_DNA"/>
</dbReference>
<reference evidence="4 5" key="1">
    <citation type="submission" date="2023-07" db="EMBL/GenBank/DDBJ databases">
        <authorList>
            <person name="Peeters C."/>
        </authorList>
    </citation>
    <scope>NUCLEOTIDE SEQUENCE [LARGE SCALE GENOMIC DNA]</scope>
    <source>
        <strain evidence="4 5">LMG 18091</strain>
    </source>
</reference>
<dbReference type="NCBIfam" id="NF041559">
    <property type="entry name" value="BTH_I2691_fam"/>
    <property type="match status" value="1"/>
</dbReference>
<keyword evidence="5" id="KW-1185">Reference proteome</keyword>
<protein>
    <recommendedName>
        <fullName evidence="3">Toxin VasX N-terminal region domain-containing protein</fullName>
    </recommendedName>
</protein>
<evidence type="ECO:0000256" key="2">
    <source>
        <dbReference type="SAM" id="Phobius"/>
    </source>
</evidence>
<evidence type="ECO:0000313" key="5">
    <source>
        <dbReference type="Proteomes" id="UP001189915"/>
    </source>
</evidence>
<dbReference type="Proteomes" id="UP001189915">
    <property type="component" value="Unassembled WGS sequence"/>
</dbReference>
<dbReference type="CDD" id="cd20707">
    <property type="entry name" value="MIX_III"/>
    <property type="match status" value="1"/>
</dbReference>
<name>A0AAD2EKV1_9RALS</name>
<keyword evidence="1" id="KW-0175">Coiled coil</keyword>
<dbReference type="InterPro" id="IPR048126">
    <property type="entry name" value="Toxin_VasX"/>
</dbReference>
<dbReference type="RefSeq" id="WP_316869260.1">
    <property type="nucleotide sequence ID" value="NZ_CATWAF010000002.1"/>
</dbReference>
<dbReference type="AlphaFoldDB" id="A0AAD2EKV1"/>
<feature type="transmembrane region" description="Helical" evidence="2">
    <location>
        <begin position="739"/>
        <end position="756"/>
    </location>
</feature>
<evidence type="ECO:0000259" key="3">
    <source>
        <dbReference type="Pfam" id="PF20249"/>
    </source>
</evidence>
<feature type="transmembrane region" description="Helical" evidence="2">
    <location>
        <begin position="796"/>
        <end position="819"/>
    </location>
</feature>
<evidence type="ECO:0000313" key="4">
    <source>
        <dbReference type="EMBL" id="CAJ0692095.1"/>
    </source>
</evidence>
<keyword evidence="2" id="KW-0472">Membrane</keyword>